<accession>A0A225W0E5</accession>
<comment type="caution">
    <text evidence="2">The sequence shown here is derived from an EMBL/GenBank/DDBJ whole genome shotgun (WGS) entry which is preliminary data.</text>
</comment>
<protein>
    <recommendedName>
        <fullName evidence="4">FAR1 domain-containing protein</fullName>
    </recommendedName>
</protein>
<reference evidence="3" key="1">
    <citation type="submission" date="2017-03" db="EMBL/GenBank/DDBJ databases">
        <title>Phytopthora megakarya and P. palmivora, two closely related causual agents of cacao black pod achieved similar genome size and gene model numbers by different mechanisms.</title>
        <authorList>
            <person name="Ali S."/>
            <person name="Shao J."/>
            <person name="Larry D.J."/>
            <person name="Kronmiller B."/>
            <person name="Shen D."/>
            <person name="Strem M.D."/>
            <person name="Melnick R.L."/>
            <person name="Guiltinan M.J."/>
            <person name="Tyler B.M."/>
            <person name="Meinhardt L.W."/>
            <person name="Bailey B.A."/>
        </authorList>
    </citation>
    <scope>NUCLEOTIDE SEQUENCE [LARGE SCALE GENOMIC DNA]</scope>
    <source>
        <strain evidence="3">zdho120</strain>
    </source>
</reference>
<gene>
    <name evidence="2" type="ORF">PHMEG_00015971</name>
</gene>
<dbReference type="EMBL" id="NBNE01002236">
    <property type="protein sequence ID" value="OWZ11062.1"/>
    <property type="molecule type" value="Genomic_DNA"/>
</dbReference>
<sequence>MATQSSADAVTYKIEAPSELAAIHAWTKEYKLNVSRSQLQRNEDGDIQDTDRQRPMRRSKRNGCKMHIGIVTLDAECPQGPWKIRYARDGSRQHNHPPSEDVRAQFDAAGDASTNQGFTDRAAKLRNMSGVMTDYLDRYWWPHKRKIMRCWANNYCHFG</sequence>
<evidence type="ECO:0000256" key="1">
    <source>
        <dbReference type="SAM" id="MobiDB-lite"/>
    </source>
</evidence>
<organism evidence="2 3">
    <name type="scientific">Phytophthora megakarya</name>
    <dbReference type="NCBI Taxonomy" id="4795"/>
    <lineage>
        <taxon>Eukaryota</taxon>
        <taxon>Sar</taxon>
        <taxon>Stramenopiles</taxon>
        <taxon>Oomycota</taxon>
        <taxon>Peronosporomycetes</taxon>
        <taxon>Peronosporales</taxon>
        <taxon>Peronosporaceae</taxon>
        <taxon>Phytophthora</taxon>
    </lineage>
</organism>
<name>A0A225W0E5_9STRA</name>
<feature type="compositionally biased region" description="Basic and acidic residues" evidence="1">
    <location>
        <begin position="41"/>
        <end position="54"/>
    </location>
</feature>
<dbReference type="AlphaFoldDB" id="A0A225W0E5"/>
<keyword evidence="3" id="KW-1185">Reference proteome</keyword>
<evidence type="ECO:0000313" key="2">
    <source>
        <dbReference type="EMBL" id="OWZ11062.1"/>
    </source>
</evidence>
<proteinExistence type="predicted"/>
<evidence type="ECO:0008006" key="4">
    <source>
        <dbReference type="Google" id="ProtNLM"/>
    </source>
</evidence>
<evidence type="ECO:0000313" key="3">
    <source>
        <dbReference type="Proteomes" id="UP000198211"/>
    </source>
</evidence>
<dbReference type="STRING" id="4795.A0A225W0E5"/>
<dbReference type="Proteomes" id="UP000198211">
    <property type="component" value="Unassembled WGS sequence"/>
</dbReference>
<feature type="region of interest" description="Disordered" evidence="1">
    <location>
        <begin position="41"/>
        <end position="62"/>
    </location>
</feature>